<feature type="region of interest" description="Disordered" evidence="2">
    <location>
        <begin position="734"/>
        <end position="772"/>
    </location>
</feature>
<feature type="transmembrane region" description="Helical" evidence="3">
    <location>
        <begin position="21"/>
        <end position="41"/>
    </location>
</feature>
<feature type="compositionally biased region" description="Basic and acidic residues" evidence="2">
    <location>
        <begin position="237"/>
        <end position="249"/>
    </location>
</feature>
<feature type="region of interest" description="Disordered" evidence="2">
    <location>
        <begin position="569"/>
        <end position="680"/>
    </location>
</feature>
<evidence type="ECO:0000313" key="4">
    <source>
        <dbReference type="EMBL" id="KAK9882950.1"/>
    </source>
</evidence>
<evidence type="ECO:0000256" key="2">
    <source>
        <dbReference type="SAM" id="MobiDB-lite"/>
    </source>
</evidence>
<feature type="compositionally biased region" description="Polar residues" evidence="2">
    <location>
        <begin position="303"/>
        <end position="312"/>
    </location>
</feature>
<feature type="region of interest" description="Disordered" evidence="2">
    <location>
        <begin position="1063"/>
        <end position="1115"/>
    </location>
</feature>
<feature type="compositionally biased region" description="Basic and acidic residues" evidence="2">
    <location>
        <begin position="1063"/>
        <end position="1084"/>
    </location>
</feature>
<evidence type="ECO:0000313" key="5">
    <source>
        <dbReference type="Proteomes" id="UP001431783"/>
    </source>
</evidence>
<feature type="compositionally biased region" description="Basic and acidic residues" evidence="2">
    <location>
        <begin position="322"/>
        <end position="334"/>
    </location>
</feature>
<accession>A0AAW1USM4</accession>
<keyword evidence="1" id="KW-0175">Coiled coil</keyword>
<organism evidence="4 5">
    <name type="scientific">Henosepilachna vigintioctopunctata</name>
    <dbReference type="NCBI Taxonomy" id="420089"/>
    <lineage>
        <taxon>Eukaryota</taxon>
        <taxon>Metazoa</taxon>
        <taxon>Ecdysozoa</taxon>
        <taxon>Arthropoda</taxon>
        <taxon>Hexapoda</taxon>
        <taxon>Insecta</taxon>
        <taxon>Pterygota</taxon>
        <taxon>Neoptera</taxon>
        <taxon>Endopterygota</taxon>
        <taxon>Coleoptera</taxon>
        <taxon>Polyphaga</taxon>
        <taxon>Cucujiformia</taxon>
        <taxon>Coccinelloidea</taxon>
        <taxon>Coccinellidae</taxon>
        <taxon>Epilachninae</taxon>
        <taxon>Epilachnini</taxon>
        <taxon>Henosepilachna</taxon>
    </lineage>
</organism>
<evidence type="ECO:0000256" key="1">
    <source>
        <dbReference type="SAM" id="Coils"/>
    </source>
</evidence>
<protein>
    <submittedName>
        <fullName evidence="4">Uncharacterized protein</fullName>
    </submittedName>
</protein>
<comment type="caution">
    <text evidence="4">The sequence shown here is derived from an EMBL/GenBank/DDBJ whole genome shotgun (WGS) entry which is preliminary data.</text>
</comment>
<dbReference type="EMBL" id="JARQZJ010000091">
    <property type="protein sequence ID" value="KAK9882950.1"/>
    <property type="molecule type" value="Genomic_DNA"/>
</dbReference>
<evidence type="ECO:0000256" key="3">
    <source>
        <dbReference type="SAM" id="Phobius"/>
    </source>
</evidence>
<name>A0AAW1USM4_9CUCU</name>
<dbReference type="AlphaFoldDB" id="A0AAW1USM4"/>
<feature type="compositionally biased region" description="Polar residues" evidence="2">
    <location>
        <begin position="253"/>
        <end position="263"/>
    </location>
</feature>
<sequence>MEESSIIGRNTHVSVVRRSKYFRFFELLLCFICLLMSIFFWTSVHVLTITTVVIFATSLSFFIITLIDVIAGMSRNQYPISAWVGIAFLAAFMFFLSFGFLLFRVVFALAVVAFLITAIVFLLDGIIILGYLLKTHSSKRVHPIIIESKEEKEKSLEEIALEEVVQTDNSEPVNESPVQVRTYAARGGSVPKRSFPVTTYGGTFPVGGKDAAPLPTPDNLTGLETARTSQVPVTRKSTRESSVAERPRGMVDVSTQKPSISESNPLYPALVEEVVERKSYATVKSSRPKRSETYEQSETSSTGREMQQTTKSRIQETEPGALDERVSIRRREEDAQTETNWSYNPEEMQGRTLRPCQAAGEPSVQQPLGVFTMGSRQQDYQQKDCPSQVCNCCNKDLSTKDQASTVVRGAVRQYPQDTVYEQQKAIQDQLEQTRQVYGPHICGCHEQPMIETEQTQTRKDEKFEEDRVHSMSEVTDRQVELSNLSLFGSKHNIGTLTANPNTTNKNSASATSYGEDRFIFDDNDSELALPQDAGKRVTIADFPTSSSQGSTTQEYESWLKRMMYNESLLKDEDEERKTNTDERKTTQEESSSQSDNKESKNLHHRRSNEHRNSDDGSMYPDRTPTVIKLSKQLQQPLLSKERMEYSKRKSATPSTVTRRDRRSLDVSSISQSSQKTDGSLQRKKKVVPCVERCWETPKKESRFKSLYYKGNTDRNNSFENARTWGTEITTTTTVRTTHFGSNNENPESITDRSTESTYTSSKSPVPIDSSPEDMSYASNEMIKRNEATFLKNSLLAGTQGREKGLNDNSCFVPCCTLPPLEMDVEQVHENDDANELLDIEEMRDLGTRRPADEVELKRRSILKNRKQIDEEIREELAAEEAEDSLSEIESALAQTRTSVIERKKIDGVRRTSGRRCTLDQIEELVERDNTEEIANTSEKWQRIEVKEADNKTVVKNTCGCICKCSCRNTQMAAFKDDQRKRNKSFDIDKYYVTSLSDLPYHPRDDYKLDTQTLEESIGRRKSELSDVRNTDGESYFWENPYQNSRPSGIPEWFASARWDRRASEKRQSLSQDVTEKTSTQREPEDTKEEEKDDFNGEASSVPKRGSVKRGHSDRI</sequence>
<keyword evidence="5" id="KW-1185">Reference proteome</keyword>
<feature type="coiled-coil region" evidence="1">
    <location>
        <begin position="851"/>
        <end position="898"/>
    </location>
</feature>
<dbReference type="Proteomes" id="UP001431783">
    <property type="component" value="Unassembled WGS sequence"/>
</dbReference>
<keyword evidence="3" id="KW-0812">Transmembrane</keyword>
<gene>
    <name evidence="4" type="ORF">WA026_001167</name>
</gene>
<feature type="region of interest" description="Disordered" evidence="2">
    <location>
        <begin position="279"/>
        <end position="352"/>
    </location>
</feature>
<feature type="compositionally biased region" description="Low complexity" evidence="2">
    <location>
        <begin position="628"/>
        <end position="638"/>
    </location>
</feature>
<feature type="compositionally biased region" description="Basic and acidic residues" evidence="2">
    <location>
        <begin position="575"/>
        <end position="587"/>
    </location>
</feature>
<feature type="transmembrane region" description="Helical" evidence="3">
    <location>
        <begin position="47"/>
        <end position="70"/>
    </location>
</feature>
<reference evidence="4 5" key="1">
    <citation type="submission" date="2023-03" db="EMBL/GenBank/DDBJ databases">
        <title>Genome insight into feeding habits of ladybird beetles.</title>
        <authorList>
            <person name="Li H.-S."/>
            <person name="Huang Y.-H."/>
            <person name="Pang H."/>
        </authorList>
    </citation>
    <scope>NUCLEOTIDE SEQUENCE [LARGE SCALE GENOMIC DNA]</scope>
    <source>
        <strain evidence="4">SYSU_2023b</strain>
        <tissue evidence="4">Whole body</tissue>
    </source>
</reference>
<feature type="transmembrane region" description="Helical" evidence="3">
    <location>
        <begin position="82"/>
        <end position="103"/>
    </location>
</feature>
<keyword evidence="3" id="KW-1133">Transmembrane helix</keyword>
<proteinExistence type="predicted"/>
<feature type="transmembrane region" description="Helical" evidence="3">
    <location>
        <begin position="109"/>
        <end position="133"/>
    </location>
</feature>
<feature type="compositionally biased region" description="Polar residues" evidence="2">
    <location>
        <begin position="738"/>
        <end position="748"/>
    </location>
</feature>
<feature type="region of interest" description="Disordered" evidence="2">
    <location>
        <begin position="227"/>
        <end position="263"/>
    </location>
</feature>
<keyword evidence="3" id="KW-0472">Membrane</keyword>